<proteinExistence type="predicted"/>
<protein>
    <submittedName>
        <fullName evidence="1">Uncharacterized protein</fullName>
    </submittedName>
</protein>
<accession>G3HE65</accession>
<reference evidence="2" key="1">
    <citation type="journal article" date="2011" name="Nat. Biotechnol.">
        <title>The genomic sequence of the Chinese hamster ovary (CHO)-K1 cell line.</title>
        <authorList>
            <person name="Xu X."/>
            <person name="Nagarajan H."/>
            <person name="Lewis N.E."/>
            <person name="Pan S."/>
            <person name="Cai Z."/>
            <person name="Liu X."/>
            <person name="Chen W."/>
            <person name="Xie M."/>
            <person name="Wang W."/>
            <person name="Hammond S."/>
            <person name="Andersen M.R."/>
            <person name="Neff N."/>
            <person name="Passarelli B."/>
            <person name="Koh W."/>
            <person name="Fan H.C."/>
            <person name="Wang J."/>
            <person name="Gui Y."/>
            <person name="Lee K.H."/>
            <person name="Betenbaugh M.J."/>
            <person name="Quake S.R."/>
            <person name="Famili I."/>
            <person name="Palsson B.O."/>
            <person name="Wang J."/>
        </authorList>
    </citation>
    <scope>NUCLEOTIDE SEQUENCE [LARGE SCALE GENOMIC DNA]</scope>
    <source>
        <strain evidence="2">CHO K1 cell line</strain>
    </source>
</reference>
<name>G3HE65_CRIGR</name>
<dbReference type="EMBL" id="JH000310">
    <property type="protein sequence ID" value="EGW08790.1"/>
    <property type="molecule type" value="Genomic_DNA"/>
</dbReference>
<evidence type="ECO:0000313" key="2">
    <source>
        <dbReference type="Proteomes" id="UP000001075"/>
    </source>
</evidence>
<dbReference type="AlphaFoldDB" id="G3HE65"/>
<organism evidence="1 2">
    <name type="scientific">Cricetulus griseus</name>
    <name type="common">Chinese hamster</name>
    <name type="synonym">Cricetulus barabensis griseus</name>
    <dbReference type="NCBI Taxonomy" id="10029"/>
    <lineage>
        <taxon>Eukaryota</taxon>
        <taxon>Metazoa</taxon>
        <taxon>Chordata</taxon>
        <taxon>Craniata</taxon>
        <taxon>Vertebrata</taxon>
        <taxon>Euteleostomi</taxon>
        <taxon>Mammalia</taxon>
        <taxon>Eutheria</taxon>
        <taxon>Euarchontoglires</taxon>
        <taxon>Glires</taxon>
        <taxon>Rodentia</taxon>
        <taxon>Myomorpha</taxon>
        <taxon>Muroidea</taxon>
        <taxon>Cricetidae</taxon>
        <taxon>Cricetinae</taxon>
        <taxon>Cricetulus</taxon>
    </lineage>
</organism>
<dbReference type="Proteomes" id="UP000001075">
    <property type="component" value="Unassembled WGS sequence"/>
</dbReference>
<sequence length="67" mass="7496">MGIGTLSCHLDHHLVFKSSFSQLLPPGEHLRPQPSSRSVVYQDSITMIKETFSQTLPQGGRLDGQFR</sequence>
<dbReference type="InParanoid" id="G3HE65"/>
<evidence type="ECO:0000313" key="1">
    <source>
        <dbReference type="EMBL" id="EGW08790.1"/>
    </source>
</evidence>
<gene>
    <name evidence="1" type="ORF">I79_008840</name>
</gene>